<dbReference type="SUPFAM" id="SSF52047">
    <property type="entry name" value="RNI-like"/>
    <property type="match status" value="1"/>
</dbReference>
<organism evidence="2 3">
    <name type="scientific">Symbiochloris irregularis</name>
    <dbReference type="NCBI Taxonomy" id="706552"/>
    <lineage>
        <taxon>Eukaryota</taxon>
        <taxon>Viridiplantae</taxon>
        <taxon>Chlorophyta</taxon>
        <taxon>core chlorophytes</taxon>
        <taxon>Trebouxiophyceae</taxon>
        <taxon>Trebouxiales</taxon>
        <taxon>Trebouxiaceae</taxon>
        <taxon>Symbiochloris</taxon>
    </lineage>
</organism>
<evidence type="ECO:0000256" key="1">
    <source>
        <dbReference type="ARBA" id="ARBA00004430"/>
    </source>
</evidence>
<dbReference type="Gene3D" id="3.80.10.10">
    <property type="entry name" value="Ribonuclease Inhibitor"/>
    <property type="match status" value="2"/>
</dbReference>
<reference evidence="2 3" key="1">
    <citation type="journal article" date="2024" name="Nat. Commun.">
        <title>Phylogenomics reveals the evolutionary origins of lichenization in chlorophyte algae.</title>
        <authorList>
            <person name="Puginier C."/>
            <person name="Libourel C."/>
            <person name="Otte J."/>
            <person name="Skaloud P."/>
            <person name="Haon M."/>
            <person name="Grisel S."/>
            <person name="Petersen M."/>
            <person name="Berrin J.G."/>
            <person name="Delaux P.M."/>
            <person name="Dal Grande F."/>
            <person name="Keller J."/>
        </authorList>
    </citation>
    <scope>NUCLEOTIDE SEQUENCE [LARGE SCALE GENOMIC DNA]</scope>
    <source>
        <strain evidence="2 3">SAG 2036</strain>
    </source>
</reference>
<proteinExistence type="predicted"/>
<sequence length="636" mass="69770">MACWERVASYLRHPLHPENRFYNRCRDSAAADPACESWSELPKELLELIAARGSPGLLRSTLVMGGDLELLPGAAFKAKDEQDPDHIVTDDMLAAVAELSALTAVDVGFSSHCTRKGLMSLASITKLQCLSATGRSALDFGELDAKDIARIAAMPMLSVLEIGVVAPSAFSALVGLTPRCTSLDLHGDHWDMGTLSHEEMSHLGKLHHLTHLGLYHFRIGDQDTEQPGAEAACCLQFLQHLKKLLWWNLTCCILPSAADVAIFAQCAHVERLQLWMMSEEEVDAEYAVGASRTSPTIRRSISGGQQYVPEKLPPLHVRELSLRLNESALEHAAQWLAAAPQLRQLQWDCAPRHGRASIREPLKKGVFEGWASQNVLTELNLKEAMVLQPSAVSALTSFSKLRRLSLKVQDSLPQSVTQLTAVRALGIAWDADMDAGMQLLGKLTGLQELKCSCPDKGSDDSLHPLQDLTGLSCLIFDPQSEGPVISRKGLKCLGGLTNLKRLDLVSRSALQETDLDCLSSLVWLQHLDLGGFATISDTIIKLLSPLQRLRHVWLRVPRQVMWLQRTQAVQCTQAALATLATSHLELSFLCFGNAQMQSFPHVALDHWSLQRLARAATHDELGPGSADPSPSLVWMP</sequence>
<dbReference type="InterPro" id="IPR032675">
    <property type="entry name" value="LRR_dom_sf"/>
</dbReference>
<dbReference type="EMBL" id="JALJOQ010000004">
    <property type="protein sequence ID" value="KAK9813531.1"/>
    <property type="molecule type" value="Genomic_DNA"/>
</dbReference>
<dbReference type="Proteomes" id="UP001465755">
    <property type="component" value="Unassembled WGS sequence"/>
</dbReference>
<evidence type="ECO:0000313" key="2">
    <source>
        <dbReference type="EMBL" id="KAK9813531.1"/>
    </source>
</evidence>
<evidence type="ECO:0000313" key="3">
    <source>
        <dbReference type="Proteomes" id="UP001465755"/>
    </source>
</evidence>
<name>A0AAW1PVE9_9CHLO</name>
<keyword evidence="3" id="KW-1185">Reference proteome</keyword>
<dbReference type="GO" id="GO:0005930">
    <property type="term" value="C:axoneme"/>
    <property type="evidence" value="ECO:0007669"/>
    <property type="project" value="UniProtKB-SubCell"/>
</dbReference>
<gene>
    <name evidence="2" type="ORF">WJX73_005296</name>
</gene>
<accession>A0AAW1PVE9</accession>
<protein>
    <submittedName>
        <fullName evidence="2">Uncharacterized protein</fullName>
    </submittedName>
</protein>
<comment type="caution">
    <text evidence="2">The sequence shown here is derived from an EMBL/GenBank/DDBJ whole genome shotgun (WGS) entry which is preliminary data.</text>
</comment>
<comment type="subcellular location">
    <subcellularLocation>
        <location evidence="1">Cytoplasm</location>
        <location evidence="1">Cytoskeleton</location>
        <location evidence="1">Cilium axoneme</location>
    </subcellularLocation>
</comment>
<dbReference type="AlphaFoldDB" id="A0AAW1PVE9"/>